<keyword evidence="7" id="KW-0574">Periplasm</keyword>
<proteinExistence type="inferred from homology"/>
<gene>
    <name evidence="10" type="primary">ugpB</name>
    <name evidence="10" type="ORF">FNB15_00840</name>
</gene>
<dbReference type="OrthoDB" id="9762335at2"/>
<dbReference type="InterPro" id="IPR050490">
    <property type="entry name" value="Bact_solute-bd_prot1"/>
</dbReference>
<evidence type="ECO:0000256" key="6">
    <source>
        <dbReference type="ARBA" id="ARBA00022729"/>
    </source>
</evidence>
<dbReference type="InterPro" id="IPR006061">
    <property type="entry name" value="SBP_1_CS"/>
</dbReference>
<dbReference type="NCBIfam" id="NF008211">
    <property type="entry name" value="PRK10974.1"/>
    <property type="match status" value="1"/>
</dbReference>
<dbReference type="PANTHER" id="PTHR43649">
    <property type="entry name" value="ARABINOSE-BINDING PROTEIN-RELATED"/>
    <property type="match status" value="1"/>
</dbReference>
<sequence length="449" mass="49800">MKSTGKLARTALALLAGSAIAISASGAWAQAKDNRIELQWWHAMTGALNERVNEIAEGFNKGQDKYKIVAVNKGSYPETLTAAMAAFRAGKGPHIVQVFEVGTGTMMASRAAIKPVHELMSQNGYKFDPGSYISAVTGYYSTSDGKMLSYPFNSSTPVMYYNKDAFEKAGLDPNKPPKTWQEFDPILKKLKASGSTCPFQSNWQTWVQLENFSALHNVPFASKSNGFDGFDTELQFNTPLHVRHITQLQTWMKEGLMVYGGRKNEANAKFVSGECAIHMESSAGYATFARGAKFKWGISMLPYYSDVAGAPQNSIIGGASLWVLGKHKPEEYKGVAQFFDYLTSTENQVWWHKVTGYLPITPMSYEATKQQGFYAANPGTDTSVQQMMLKTPTNNSKGLRLGNFVQIRDVMDEELEAVWSGKKSPKEALDTAVERGNRLLRQFERDAKR</sequence>
<keyword evidence="11" id="KW-1185">Reference proteome</keyword>
<comment type="subunit">
    <text evidence="3">The complex is composed of two ATP-binding proteins (UgpC), two transmembrane proteins (UgpA and UgpE) and a solute-binding protein (UgpB).</text>
</comment>
<dbReference type="RefSeq" id="WP_144066895.1">
    <property type="nucleotide sequence ID" value="NZ_CP041636.1"/>
</dbReference>
<dbReference type="GO" id="GO:0042597">
    <property type="term" value="C:periplasmic space"/>
    <property type="evidence" value="ECO:0007669"/>
    <property type="project" value="UniProtKB-SubCell"/>
</dbReference>
<dbReference type="Gene3D" id="3.40.190.10">
    <property type="entry name" value="Periplasmic binding protein-like II"/>
    <property type="match status" value="2"/>
</dbReference>
<protein>
    <recommendedName>
        <fullName evidence="4">sn-glycerol-3-phosphate-binding periplasmic protein UgpB</fullName>
    </recommendedName>
</protein>
<reference evidence="10 11" key="1">
    <citation type="submission" date="2019-07" db="EMBL/GenBank/DDBJ databases">
        <title>Genome sequencing for Ferrovibrio sp. K5.</title>
        <authorList>
            <person name="Park S.-J."/>
        </authorList>
    </citation>
    <scope>NUCLEOTIDE SEQUENCE [LARGE SCALE GENOMIC DNA]</scope>
    <source>
        <strain evidence="10 11">K5</strain>
    </source>
</reference>
<dbReference type="PROSITE" id="PS01037">
    <property type="entry name" value="SBP_BACTERIAL_1"/>
    <property type="match status" value="1"/>
</dbReference>
<comment type="function">
    <text evidence="8">Part of the ABC transporter complex UgpBAEC involved in sn-glycerol-3-phosphate (G3P) import. Binds G3P.</text>
</comment>
<keyword evidence="5" id="KW-0813">Transport</keyword>
<dbReference type="SUPFAM" id="SSF53850">
    <property type="entry name" value="Periplasmic binding protein-like II"/>
    <property type="match status" value="1"/>
</dbReference>
<dbReference type="CDD" id="cd14748">
    <property type="entry name" value="PBP2_UgpB"/>
    <property type="match status" value="1"/>
</dbReference>
<evidence type="ECO:0000256" key="1">
    <source>
        <dbReference type="ARBA" id="ARBA00004418"/>
    </source>
</evidence>
<name>A0A516GWL6_9PROT</name>
<evidence type="ECO:0000256" key="5">
    <source>
        <dbReference type="ARBA" id="ARBA00022448"/>
    </source>
</evidence>
<dbReference type="PANTHER" id="PTHR43649:SF31">
    <property type="entry name" value="SN-GLYCEROL-3-PHOSPHATE-BINDING PERIPLASMIC PROTEIN UGPB"/>
    <property type="match status" value="1"/>
</dbReference>
<dbReference type="GO" id="GO:0055085">
    <property type="term" value="P:transmembrane transport"/>
    <property type="evidence" value="ECO:0007669"/>
    <property type="project" value="InterPro"/>
</dbReference>
<accession>A0A516GWL6</accession>
<feature type="chain" id="PRO_5021921262" description="sn-glycerol-3-phosphate-binding periplasmic protein UgpB" evidence="9">
    <location>
        <begin position="30"/>
        <end position="449"/>
    </location>
</feature>
<evidence type="ECO:0000256" key="7">
    <source>
        <dbReference type="ARBA" id="ARBA00022764"/>
    </source>
</evidence>
<evidence type="ECO:0000256" key="4">
    <source>
        <dbReference type="ARBA" id="ARBA00017470"/>
    </source>
</evidence>
<dbReference type="EMBL" id="CP041636">
    <property type="protein sequence ID" value="QDO95914.1"/>
    <property type="molecule type" value="Genomic_DNA"/>
</dbReference>
<evidence type="ECO:0000256" key="9">
    <source>
        <dbReference type="SAM" id="SignalP"/>
    </source>
</evidence>
<dbReference type="AlphaFoldDB" id="A0A516GWL6"/>
<keyword evidence="6 9" id="KW-0732">Signal</keyword>
<feature type="signal peptide" evidence="9">
    <location>
        <begin position="1"/>
        <end position="29"/>
    </location>
</feature>
<comment type="similarity">
    <text evidence="2">Belongs to the bacterial solute-binding protein 1 family.</text>
</comment>
<dbReference type="Proteomes" id="UP000317496">
    <property type="component" value="Chromosome"/>
</dbReference>
<evidence type="ECO:0000313" key="11">
    <source>
        <dbReference type="Proteomes" id="UP000317496"/>
    </source>
</evidence>
<evidence type="ECO:0000313" key="10">
    <source>
        <dbReference type="EMBL" id="QDO95914.1"/>
    </source>
</evidence>
<dbReference type="Pfam" id="PF13416">
    <property type="entry name" value="SBP_bac_8"/>
    <property type="match status" value="1"/>
</dbReference>
<comment type="subcellular location">
    <subcellularLocation>
        <location evidence="1">Periplasm</location>
    </subcellularLocation>
</comment>
<evidence type="ECO:0000256" key="2">
    <source>
        <dbReference type="ARBA" id="ARBA00008520"/>
    </source>
</evidence>
<organism evidence="10 11">
    <name type="scientific">Ferrovibrio terrae</name>
    <dbReference type="NCBI Taxonomy" id="2594003"/>
    <lineage>
        <taxon>Bacteria</taxon>
        <taxon>Pseudomonadati</taxon>
        <taxon>Pseudomonadota</taxon>
        <taxon>Alphaproteobacteria</taxon>
        <taxon>Rhodospirillales</taxon>
        <taxon>Rhodospirillaceae</taxon>
        <taxon>Ferrovibrio</taxon>
    </lineage>
</organism>
<evidence type="ECO:0000256" key="8">
    <source>
        <dbReference type="ARBA" id="ARBA00034473"/>
    </source>
</evidence>
<dbReference type="KEGG" id="fer:FNB15_00840"/>
<evidence type="ECO:0000256" key="3">
    <source>
        <dbReference type="ARBA" id="ARBA00011557"/>
    </source>
</evidence>
<dbReference type="InterPro" id="IPR006059">
    <property type="entry name" value="SBP"/>
</dbReference>